<proteinExistence type="inferred from homology"/>
<evidence type="ECO:0000313" key="5">
    <source>
        <dbReference type="EMBL" id="KAK7252012.1"/>
    </source>
</evidence>
<dbReference type="Gene3D" id="1.25.40.10">
    <property type="entry name" value="Tetratricopeptide repeat domain"/>
    <property type="match status" value="5"/>
</dbReference>
<dbReference type="PANTHER" id="PTHR24015:SF908">
    <property type="entry name" value="OS10G0540100 PROTEIN"/>
    <property type="match status" value="1"/>
</dbReference>
<dbReference type="GO" id="GO:0008270">
    <property type="term" value="F:zinc ion binding"/>
    <property type="evidence" value="ECO:0007669"/>
    <property type="project" value="InterPro"/>
</dbReference>
<feature type="repeat" description="PPR" evidence="3">
    <location>
        <begin position="312"/>
        <end position="346"/>
    </location>
</feature>
<comment type="caution">
    <text evidence="5">The sequence shown here is derived from an EMBL/GenBank/DDBJ whole genome shotgun (WGS) entry which is preliminary data.</text>
</comment>
<dbReference type="Pfam" id="PF14432">
    <property type="entry name" value="DYW_deaminase"/>
    <property type="match status" value="1"/>
</dbReference>
<feature type="repeat" description="PPR" evidence="3">
    <location>
        <begin position="110"/>
        <end position="144"/>
    </location>
</feature>
<dbReference type="GO" id="GO:0009451">
    <property type="term" value="P:RNA modification"/>
    <property type="evidence" value="ECO:0007669"/>
    <property type="project" value="InterPro"/>
</dbReference>
<dbReference type="EMBL" id="JAYWIO010000007">
    <property type="protein sequence ID" value="KAK7252012.1"/>
    <property type="molecule type" value="Genomic_DNA"/>
</dbReference>
<dbReference type="InterPro" id="IPR046848">
    <property type="entry name" value="E_motif"/>
</dbReference>
<evidence type="ECO:0000313" key="6">
    <source>
        <dbReference type="Proteomes" id="UP001372338"/>
    </source>
</evidence>
<reference evidence="5 6" key="1">
    <citation type="submission" date="2024-01" db="EMBL/GenBank/DDBJ databases">
        <title>The genomes of 5 underutilized Papilionoideae crops provide insights into root nodulation and disease resistanc.</title>
        <authorList>
            <person name="Yuan L."/>
        </authorList>
    </citation>
    <scope>NUCLEOTIDE SEQUENCE [LARGE SCALE GENOMIC DNA]</scope>
    <source>
        <strain evidence="5">ZHUSHIDOU_FW_LH</strain>
        <tissue evidence="5">Leaf</tissue>
    </source>
</reference>
<name>A0AAN9EAJ9_CROPI</name>
<dbReference type="PROSITE" id="PS51375">
    <property type="entry name" value="PPR"/>
    <property type="match status" value="5"/>
</dbReference>
<keyword evidence="6" id="KW-1185">Reference proteome</keyword>
<dbReference type="GO" id="GO:0003723">
    <property type="term" value="F:RNA binding"/>
    <property type="evidence" value="ECO:0007669"/>
    <property type="project" value="InterPro"/>
</dbReference>
<keyword evidence="2" id="KW-0677">Repeat</keyword>
<feature type="repeat" description="PPR" evidence="3">
    <location>
        <begin position="211"/>
        <end position="245"/>
    </location>
</feature>
<protein>
    <recommendedName>
        <fullName evidence="4">DYW domain-containing protein</fullName>
    </recommendedName>
</protein>
<dbReference type="Proteomes" id="UP001372338">
    <property type="component" value="Unassembled WGS sequence"/>
</dbReference>
<dbReference type="Pfam" id="PF20431">
    <property type="entry name" value="E_motif"/>
    <property type="match status" value="1"/>
</dbReference>
<sequence length="822" mass="92405">MPSSFSHLRLRYALSNSKIHCRLIHNTAPAFPSFQRAPFHHQPLPNFHTFSSLLHQFSNTLIHVKSIHAQIIRNWVSNEHFLATKLIKGYSDLGFLNFARHVFDHCSHPDTILCNVMMNGYVRNQRYNEVLRLFKMMGSCDIEINSYTCNFALKACTGLLDNEMGAEIVGMAVENGFHSHPYVGSSVINFLVKSGNLDDARMVFDRMPERDVVCWNSIIGGYVHEGHFKEAIEMFLEMIGCGIRPSPVTMASIIKACGESGLRKLGRCVHGCVLALGMGDDVFVLTSLVDMYSNLGDTDSASLVFDCMCSRNLVSWNAMISGYVQNGMIPESFALFNRLVRSGIGFDSGTLVSLIQGCSQTSDLENGKILHACVIRKGFESNLVLSTTIVDMYFKCGAPKQATNVFRRMEKRNVITWTAMLVGFSQNGYAEDALKLYSQMQEENVAANSATLVSLVHCCANVGSLKKGRSVHAHLIRHCYAFDVVNMSALIDMYAKCGKIHSAEKLFNYGFPLKDVILCNSMIMGYGMHGHGHHAIGVYNRMMEEGLKPNQTTFVSLLTACSHSGLVQEGKTLFQSMERDHNIKPRDKHYACLVDLLSRAGHLDEANALVKQMPFEPSTNVLEALLSGCRTHKNINMGIQIADKLLSLDYLNSGIYVMLSNIYAEARRWDSVNHIRGLMRIRGLRKTPAYSLIEIGNRVYTFFASDDSHPKWEDIYQLLENLRHEVEDLGYVPDTSCVLRNVNEPMKVKLLWGHSERLAIAFGLLSTPYGSLIKITKNLRVCVDCHTVTKYISKIVKREIIVRDANRFHHFVNGECSCDDYW</sequence>
<dbReference type="FunFam" id="1.25.40.10:FF:000366">
    <property type="entry name" value="Pentatricopeptide (PPR) repeat-containing protein"/>
    <property type="match status" value="1"/>
</dbReference>
<dbReference type="InterPro" id="IPR011990">
    <property type="entry name" value="TPR-like_helical_dom_sf"/>
</dbReference>
<dbReference type="Pfam" id="PF01535">
    <property type="entry name" value="PPR"/>
    <property type="match status" value="2"/>
</dbReference>
<dbReference type="InterPro" id="IPR002885">
    <property type="entry name" value="PPR_rpt"/>
</dbReference>
<dbReference type="AlphaFoldDB" id="A0AAN9EAJ9"/>
<feature type="repeat" description="PPR" evidence="3">
    <location>
        <begin position="413"/>
        <end position="447"/>
    </location>
</feature>
<dbReference type="FunFam" id="1.25.40.10:FF:000343">
    <property type="entry name" value="Pentatricopeptide repeat-containing protein At3g58590"/>
    <property type="match status" value="1"/>
</dbReference>
<evidence type="ECO:0000256" key="3">
    <source>
        <dbReference type="PROSITE-ProRule" id="PRU00708"/>
    </source>
</evidence>
<organism evidence="5 6">
    <name type="scientific">Crotalaria pallida</name>
    <name type="common">Smooth rattlebox</name>
    <name type="synonym">Crotalaria striata</name>
    <dbReference type="NCBI Taxonomy" id="3830"/>
    <lineage>
        <taxon>Eukaryota</taxon>
        <taxon>Viridiplantae</taxon>
        <taxon>Streptophyta</taxon>
        <taxon>Embryophyta</taxon>
        <taxon>Tracheophyta</taxon>
        <taxon>Spermatophyta</taxon>
        <taxon>Magnoliopsida</taxon>
        <taxon>eudicotyledons</taxon>
        <taxon>Gunneridae</taxon>
        <taxon>Pentapetalae</taxon>
        <taxon>rosids</taxon>
        <taxon>fabids</taxon>
        <taxon>Fabales</taxon>
        <taxon>Fabaceae</taxon>
        <taxon>Papilionoideae</taxon>
        <taxon>50 kb inversion clade</taxon>
        <taxon>genistoids sensu lato</taxon>
        <taxon>core genistoids</taxon>
        <taxon>Crotalarieae</taxon>
        <taxon>Crotalaria</taxon>
    </lineage>
</organism>
<evidence type="ECO:0000256" key="2">
    <source>
        <dbReference type="ARBA" id="ARBA00022737"/>
    </source>
</evidence>
<dbReference type="InterPro" id="IPR046849">
    <property type="entry name" value="E2_motif"/>
</dbReference>
<dbReference type="Pfam" id="PF20430">
    <property type="entry name" value="Eplus_motif"/>
    <property type="match status" value="1"/>
</dbReference>
<dbReference type="PANTHER" id="PTHR24015">
    <property type="entry name" value="OS07G0578800 PROTEIN-RELATED"/>
    <property type="match status" value="1"/>
</dbReference>
<dbReference type="InterPro" id="IPR032867">
    <property type="entry name" value="DYW_dom"/>
</dbReference>
<comment type="similarity">
    <text evidence="1">Belongs to the PPR family. PCMP-H subfamily.</text>
</comment>
<dbReference type="FunFam" id="1.25.40.10:FF:000344">
    <property type="entry name" value="Pentatricopeptide repeat-containing protein"/>
    <property type="match status" value="1"/>
</dbReference>
<feature type="domain" description="DYW" evidence="4">
    <location>
        <begin position="730"/>
        <end position="822"/>
    </location>
</feature>
<evidence type="ECO:0000259" key="4">
    <source>
        <dbReference type="Pfam" id="PF14432"/>
    </source>
</evidence>
<gene>
    <name evidence="5" type="ORF">RIF29_35682</name>
</gene>
<feature type="repeat" description="PPR" evidence="3">
    <location>
        <begin position="515"/>
        <end position="549"/>
    </location>
</feature>
<dbReference type="InterPro" id="IPR046960">
    <property type="entry name" value="PPR_At4g14850-like_plant"/>
</dbReference>
<accession>A0AAN9EAJ9</accession>
<dbReference type="Pfam" id="PF13041">
    <property type="entry name" value="PPR_2"/>
    <property type="match status" value="5"/>
</dbReference>
<dbReference type="FunFam" id="1.25.40.10:FF:000031">
    <property type="entry name" value="Pentatricopeptide repeat-containing protein mitochondrial"/>
    <property type="match status" value="2"/>
</dbReference>
<dbReference type="NCBIfam" id="TIGR00756">
    <property type="entry name" value="PPR"/>
    <property type="match status" value="6"/>
</dbReference>
<evidence type="ECO:0000256" key="1">
    <source>
        <dbReference type="ARBA" id="ARBA00006643"/>
    </source>
</evidence>